<dbReference type="RefSeq" id="WP_184835630.1">
    <property type="nucleotide sequence ID" value="NZ_JACHMN010000002.1"/>
</dbReference>
<evidence type="ECO:0000313" key="5">
    <source>
        <dbReference type="Proteomes" id="UP000587527"/>
    </source>
</evidence>
<keyword evidence="4" id="KW-0121">Carboxypeptidase</keyword>
<dbReference type="InterPro" id="IPR001264">
    <property type="entry name" value="Glyco_trans_51"/>
</dbReference>
<dbReference type="EMBL" id="JACHMN010000002">
    <property type="protein sequence ID" value="MBB5869175.1"/>
    <property type="molecule type" value="Genomic_DNA"/>
</dbReference>
<dbReference type="AlphaFoldDB" id="A0A841BNC4"/>
<dbReference type="InterPro" id="IPR036950">
    <property type="entry name" value="PBP_transglycosylase"/>
</dbReference>
<dbReference type="GO" id="GO:0004180">
    <property type="term" value="F:carboxypeptidase activity"/>
    <property type="evidence" value="ECO:0007669"/>
    <property type="project" value="UniProtKB-KW"/>
</dbReference>
<name>A0A841BNC4_9ACTN</name>
<dbReference type="GO" id="GO:0030288">
    <property type="term" value="C:outer membrane-bounded periplasmic space"/>
    <property type="evidence" value="ECO:0007669"/>
    <property type="project" value="TreeGrafter"/>
</dbReference>
<feature type="transmembrane region" description="Helical" evidence="2">
    <location>
        <begin position="12"/>
        <end position="37"/>
    </location>
</feature>
<keyword evidence="2" id="KW-0812">Transmembrane</keyword>
<keyword evidence="4" id="KW-0645">Protease</keyword>
<proteinExistence type="predicted"/>
<keyword evidence="2" id="KW-1133">Transmembrane helix</keyword>
<evidence type="ECO:0000313" key="4">
    <source>
        <dbReference type="EMBL" id="MBB5869175.1"/>
    </source>
</evidence>
<keyword evidence="4" id="KW-0378">Hydrolase</keyword>
<dbReference type="InterPro" id="IPR050396">
    <property type="entry name" value="Glycosyltr_51/Transpeptidase"/>
</dbReference>
<dbReference type="PANTHER" id="PTHR32282">
    <property type="entry name" value="BINDING PROTEIN TRANSPEPTIDASE, PUTATIVE-RELATED"/>
    <property type="match status" value="1"/>
</dbReference>
<dbReference type="Pfam" id="PF00912">
    <property type="entry name" value="Transgly"/>
    <property type="match status" value="1"/>
</dbReference>
<feature type="domain" description="Glycosyl transferase family 51" evidence="3">
    <location>
        <begin position="108"/>
        <end position="176"/>
    </location>
</feature>
<dbReference type="GO" id="GO:0009252">
    <property type="term" value="P:peptidoglycan biosynthetic process"/>
    <property type="evidence" value="ECO:0007669"/>
    <property type="project" value="TreeGrafter"/>
</dbReference>
<keyword evidence="5" id="KW-1185">Reference proteome</keyword>
<organism evidence="4 5">
    <name type="scientific">Allocatelliglobosispora scoriae</name>
    <dbReference type="NCBI Taxonomy" id="643052"/>
    <lineage>
        <taxon>Bacteria</taxon>
        <taxon>Bacillati</taxon>
        <taxon>Actinomycetota</taxon>
        <taxon>Actinomycetes</taxon>
        <taxon>Micromonosporales</taxon>
        <taxon>Micromonosporaceae</taxon>
        <taxon>Allocatelliglobosispora</taxon>
    </lineage>
</organism>
<keyword evidence="1" id="KW-0808">Transferase</keyword>
<comment type="caution">
    <text evidence="4">The sequence shown here is derived from an EMBL/GenBank/DDBJ whole genome shotgun (WGS) entry which is preliminary data.</text>
</comment>
<dbReference type="GO" id="GO:0008955">
    <property type="term" value="F:peptidoglycan glycosyltransferase activity"/>
    <property type="evidence" value="ECO:0007669"/>
    <property type="project" value="TreeGrafter"/>
</dbReference>
<reference evidence="4 5" key="1">
    <citation type="submission" date="2020-08" db="EMBL/GenBank/DDBJ databases">
        <title>Sequencing the genomes of 1000 actinobacteria strains.</title>
        <authorList>
            <person name="Klenk H.-P."/>
        </authorList>
    </citation>
    <scope>NUCLEOTIDE SEQUENCE [LARGE SCALE GENOMIC DNA]</scope>
    <source>
        <strain evidence="4 5">DSM 45362</strain>
    </source>
</reference>
<keyword evidence="2" id="KW-0472">Membrane</keyword>
<accession>A0A841BNC4</accession>
<dbReference type="SUPFAM" id="SSF53955">
    <property type="entry name" value="Lysozyme-like"/>
    <property type="match status" value="1"/>
</dbReference>
<protein>
    <submittedName>
        <fullName evidence="4">Membrane peptidoglycan carboxypeptidase</fullName>
    </submittedName>
</protein>
<dbReference type="PANTHER" id="PTHR32282:SF33">
    <property type="entry name" value="PEPTIDOGLYCAN GLYCOSYLTRANSFERASE"/>
    <property type="match status" value="1"/>
</dbReference>
<gene>
    <name evidence="4" type="ORF">F4553_002554</name>
</gene>
<evidence type="ECO:0000256" key="2">
    <source>
        <dbReference type="SAM" id="Phobius"/>
    </source>
</evidence>
<dbReference type="Proteomes" id="UP000587527">
    <property type="component" value="Unassembled WGS sequence"/>
</dbReference>
<evidence type="ECO:0000256" key="1">
    <source>
        <dbReference type="ARBA" id="ARBA00022679"/>
    </source>
</evidence>
<sequence>MSQIDAVTGRRRWRWIVALLVAPILLIGVAVVGWTYYYDSVESIVPDRQPAGDRAMSAQLPETARRAFVAAIEPGFLEHSPGGFAGVDPAELTRGYVRLATQDDDGGLRETIIAAKLEAEYSLEEILLLYLDRADFGSGRIGVQAAALGVFRHDAAKLTLAEAAALGAMLNGTPRAERQIRWAEILREMLDRDWISQAQLAKLTFPSAASSA</sequence>
<evidence type="ECO:0000259" key="3">
    <source>
        <dbReference type="Pfam" id="PF00912"/>
    </source>
</evidence>
<dbReference type="InterPro" id="IPR023346">
    <property type="entry name" value="Lysozyme-like_dom_sf"/>
</dbReference>
<dbReference type="Gene3D" id="1.10.3810.10">
    <property type="entry name" value="Biosynthetic peptidoglycan transglycosylase-like"/>
    <property type="match status" value="1"/>
</dbReference>